<sequence length="1433" mass="169334">MSNFNYLRLVNLNYNNNNSKIDDQLFYLNGENTMLNLKNGGGKSVIVQMMIAPFVRNRYRDLNYRTFDSYFTGKMPTYIMMEWNLDDNAGYLLTGMMVRKKEVASDENSKETLDIINFIYEYKWRNKYDIKSIPIIEKDGEGRKIKSFGNSKKLFDEIKKDPEFDFNYYDMNNSGTSRAYFNKLREYGIDHKEWENIIKRINLTESGLSQLFKEAKNTEGLIKKWFLPNIEEKLSRDEDRIKNYRDILEKYIFQYKSNKSDIDRKSKIEIFTERSVAVKAAAVEFKENETKLKMHENKIANYIKALSDYIEEKENNLSRLDGELLKNKQELKEIKYEELSMNIYLVIDEIDKLEKEIDNKIKEIEEARESLNKLKKEHNILNCANVYERYKEYSKELQKIETKLKAIRYKQKDNAPRINDLGYTIKKYLKDEYNALNIEMGKNKDSLNLSSSQKADLQKNIEEFQKILNKISNEEGKLSTKIKAFDEVEDKFNRTYNENLLRNIEGYYLEEDLIVLGRDISLDIEKFEKEKRKIEEDTIEKDKLLNAKKSEKDKKGREESRLKVEFDNVLKDIKNYEEDIIKRKDIVKYINLDENKMFDREEIVNGFNKKIEMQNIDLQELYKDKHNIEGEIYRLNTGKIDNLPKDFIDELKNREINITYGMEYLKKNELSEEDNIELVKKNPFIPYSLIMNSREINILAKDEIEVFTSVPIPIISRENIECLIENRSGNIIEFDDIRFYTSFNNKLLNKEELKRLLELKEKEILKIDNYILEKKESIDFYNDKKGFINNSKLTKELYEKTNRDLKEKEEAIKINKEGLISLNNIIGELTDAINENDDKSDELKENIKESNRKLTEYNYLVSKYEQYQGDKEQFDMQLEKKRLYLSKIDECSTKLEKFKGYNNGNIINSDLEDLYSEYEVITKEISESMPELEEEFEKENEKFRKVEKELSDKISLYNIEENNFKDVIYDSNKESKLINDIEKIEEKIDGMKDNISEYGNRKAKEEANKSNLYDQIKELINRDKPKDRSEIFNKNFKEELANLNIKEQELNSKKVAISEELNLLKINKNGLNEYDFEIETSIEVEFNISKLDSITGKLKRDYRLINKSIGENEKKLVEIVDTIANDEMFNNDLLFVDAMDSLKKVCNNPNSLLKQLEIILDSYERLVEKLMHDIEIINKEEKNILTNLYEYISLVNKNVDEIDENSSININGKSIKMLKISVVNMEENKELYMMKLKEYIQNIRDYCVGLLEKNESISEYIQNSITIVKLYDEIISIGNINIKLYKIEENRQKQITWDEVSKNSGGEGFLSAFIILSSLLSYMRREDRDIFSRKESSKVLIMDNPFAQTNAEHLLKPLMDISKKSKTQLICLTGLGGDSIINRFDNIYVMNLVTSKLKNGLRVMLSDHIVGEEESEVMVSSRVKVEDVQLKLF</sequence>
<gene>
    <name evidence="2" type="ORF">H9661_14060</name>
</gene>
<protein>
    <recommendedName>
        <fullName evidence="4">Chromosome partition protein Smc</fullName>
    </recommendedName>
</protein>
<proteinExistence type="predicted"/>
<feature type="coiled-coil region" evidence="1">
    <location>
        <begin position="788"/>
        <end position="860"/>
    </location>
</feature>
<dbReference type="RefSeq" id="WP_191769448.1">
    <property type="nucleotide sequence ID" value="NZ_JACSRA010000024.1"/>
</dbReference>
<evidence type="ECO:0000313" key="2">
    <source>
        <dbReference type="EMBL" id="MBD7912483.1"/>
    </source>
</evidence>
<keyword evidence="1" id="KW-0175">Coiled coil</keyword>
<dbReference type="EMBL" id="JACSRA010000024">
    <property type="protein sequence ID" value="MBD7912483.1"/>
    <property type="molecule type" value="Genomic_DNA"/>
</dbReference>
<evidence type="ECO:0000313" key="3">
    <source>
        <dbReference type="Proteomes" id="UP000627781"/>
    </source>
</evidence>
<comment type="caution">
    <text evidence="2">The sequence shown here is derived from an EMBL/GenBank/DDBJ whole genome shotgun (WGS) entry which is preliminary data.</text>
</comment>
<dbReference type="Proteomes" id="UP000627781">
    <property type="component" value="Unassembled WGS sequence"/>
</dbReference>
<evidence type="ECO:0000256" key="1">
    <source>
        <dbReference type="SAM" id="Coils"/>
    </source>
</evidence>
<feature type="coiled-coil region" evidence="1">
    <location>
        <begin position="1153"/>
        <end position="1180"/>
    </location>
</feature>
<evidence type="ECO:0008006" key="4">
    <source>
        <dbReference type="Google" id="ProtNLM"/>
    </source>
</evidence>
<organism evidence="2 3">
    <name type="scientific">Clostridium cibarium</name>
    <dbReference type="NCBI Taxonomy" id="2762247"/>
    <lineage>
        <taxon>Bacteria</taxon>
        <taxon>Bacillati</taxon>
        <taxon>Bacillota</taxon>
        <taxon>Clostridia</taxon>
        <taxon>Eubacteriales</taxon>
        <taxon>Clostridiaceae</taxon>
        <taxon>Clostridium</taxon>
    </lineage>
</organism>
<feature type="coiled-coil region" evidence="1">
    <location>
        <begin position="292"/>
        <end position="410"/>
    </location>
</feature>
<feature type="coiled-coil region" evidence="1">
    <location>
        <begin position="922"/>
        <end position="1060"/>
    </location>
</feature>
<accession>A0ABR8PWE9</accession>
<reference evidence="2 3" key="1">
    <citation type="submission" date="2020-08" db="EMBL/GenBank/DDBJ databases">
        <title>A Genomic Blueprint of the Chicken Gut Microbiome.</title>
        <authorList>
            <person name="Gilroy R."/>
            <person name="Ravi A."/>
            <person name="Getino M."/>
            <person name="Pursley I."/>
            <person name="Horton D.L."/>
            <person name="Alikhan N.-F."/>
            <person name="Baker D."/>
            <person name="Gharbi K."/>
            <person name="Hall N."/>
            <person name="Watson M."/>
            <person name="Adriaenssens E.M."/>
            <person name="Foster-Nyarko E."/>
            <person name="Jarju S."/>
            <person name="Secka A."/>
            <person name="Antonio M."/>
            <person name="Oren A."/>
            <person name="Chaudhuri R."/>
            <person name="La Ragione R.M."/>
            <person name="Hildebrand F."/>
            <person name="Pallen M.J."/>
        </authorList>
    </citation>
    <scope>NUCLEOTIDE SEQUENCE [LARGE SCALE GENOMIC DNA]</scope>
    <source>
        <strain evidence="2 3">Sa3CVN1</strain>
    </source>
</reference>
<keyword evidence="3" id="KW-1185">Reference proteome</keyword>
<name>A0ABR8PWE9_9CLOT</name>